<evidence type="ECO:0000313" key="1">
    <source>
        <dbReference type="EMBL" id="KAK1785746.1"/>
    </source>
</evidence>
<evidence type="ECO:0000313" key="2">
    <source>
        <dbReference type="Proteomes" id="UP001239994"/>
    </source>
</evidence>
<dbReference type="Proteomes" id="UP001239994">
    <property type="component" value="Unassembled WGS sequence"/>
</dbReference>
<sequence>MCDAIREVEGTDVLLIMHNVISHGGQAASPPLEAGFLLPSLKTHEEPAGKWEPDGKSSARTNKVSVVKLQLQTMTRVEKKGSVVALLAEGYGFDGCVIGLPNQDRY</sequence>
<proteinExistence type="predicted"/>
<name>A0AAD9DL50_9TELE</name>
<protein>
    <submittedName>
        <fullName evidence="1">Uncharacterized protein</fullName>
    </submittedName>
</protein>
<organism evidence="1 2">
    <name type="scientific">Electrophorus voltai</name>
    <dbReference type="NCBI Taxonomy" id="2609070"/>
    <lineage>
        <taxon>Eukaryota</taxon>
        <taxon>Metazoa</taxon>
        <taxon>Chordata</taxon>
        <taxon>Craniata</taxon>
        <taxon>Vertebrata</taxon>
        <taxon>Euteleostomi</taxon>
        <taxon>Actinopterygii</taxon>
        <taxon>Neopterygii</taxon>
        <taxon>Teleostei</taxon>
        <taxon>Ostariophysi</taxon>
        <taxon>Gymnotiformes</taxon>
        <taxon>Gymnotoidei</taxon>
        <taxon>Gymnotidae</taxon>
        <taxon>Electrophorus</taxon>
    </lineage>
</organism>
<dbReference type="AlphaFoldDB" id="A0AAD9DL50"/>
<reference evidence="1" key="1">
    <citation type="submission" date="2023-03" db="EMBL/GenBank/DDBJ databases">
        <title>Electrophorus voltai genome.</title>
        <authorList>
            <person name="Bian C."/>
        </authorList>
    </citation>
    <scope>NUCLEOTIDE SEQUENCE</scope>
    <source>
        <strain evidence="1">CB-2022</strain>
        <tissue evidence="1">Muscle</tissue>
    </source>
</reference>
<comment type="caution">
    <text evidence="1">The sequence shown here is derived from an EMBL/GenBank/DDBJ whole genome shotgun (WGS) entry which is preliminary data.</text>
</comment>
<accession>A0AAD9DL50</accession>
<keyword evidence="2" id="KW-1185">Reference proteome</keyword>
<gene>
    <name evidence="1" type="ORF">P4O66_003105</name>
</gene>
<dbReference type="EMBL" id="JAROKS010000025">
    <property type="protein sequence ID" value="KAK1785746.1"/>
    <property type="molecule type" value="Genomic_DNA"/>
</dbReference>